<dbReference type="AlphaFoldDB" id="A0A1Y1I8I4"/>
<protein>
    <submittedName>
        <fullName evidence="2">Uncharacterized protein</fullName>
    </submittedName>
</protein>
<gene>
    <name evidence="2" type="ORF">KFL_002170110</name>
</gene>
<evidence type="ECO:0000313" key="2">
    <source>
        <dbReference type="EMBL" id="GAQ85017.1"/>
    </source>
</evidence>
<evidence type="ECO:0000313" key="3">
    <source>
        <dbReference type="Proteomes" id="UP000054558"/>
    </source>
</evidence>
<sequence>MASLQAVSVRSSISTCSLIGRDHTLRQGQCSTVSYPLLRSSFCSTNTSRTVNKGSYSSFAGTRFSGEPLGLVKALSPRRRQCNVRASEGRQAARDVEKKSKNIFENIVDFFKYIINSILGFFSSILGGISRLFRGKEGSAKANLRNAGDKVEGAGRDVGNAAEDAVDALGDKGKDFKRGISDGLDDASSRLKRA</sequence>
<reference evidence="2 3" key="1">
    <citation type="journal article" date="2014" name="Nat. Commun.">
        <title>Klebsormidium flaccidum genome reveals primary factors for plant terrestrial adaptation.</title>
        <authorList>
            <person name="Hori K."/>
            <person name="Maruyama F."/>
            <person name="Fujisawa T."/>
            <person name="Togashi T."/>
            <person name="Yamamoto N."/>
            <person name="Seo M."/>
            <person name="Sato S."/>
            <person name="Yamada T."/>
            <person name="Mori H."/>
            <person name="Tajima N."/>
            <person name="Moriyama T."/>
            <person name="Ikeuchi M."/>
            <person name="Watanabe M."/>
            <person name="Wada H."/>
            <person name="Kobayashi K."/>
            <person name="Saito M."/>
            <person name="Masuda T."/>
            <person name="Sasaki-Sekimoto Y."/>
            <person name="Mashiguchi K."/>
            <person name="Awai K."/>
            <person name="Shimojima M."/>
            <person name="Masuda S."/>
            <person name="Iwai M."/>
            <person name="Nobusawa T."/>
            <person name="Narise T."/>
            <person name="Kondo S."/>
            <person name="Saito H."/>
            <person name="Sato R."/>
            <person name="Murakawa M."/>
            <person name="Ihara Y."/>
            <person name="Oshima-Yamada Y."/>
            <person name="Ohtaka K."/>
            <person name="Satoh M."/>
            <person name="Sonobe K."/>
            <person name="Ishii M."/>
            <person name="Ohtani R."/>
            <person name="Kanamori-Sato M."/>
            <person name="Honoki R."/>
            <person name="Miyazaki D."/>
            <person name="Mochizuki H."/>
            <person name="Umetsu J."/>
            <person name="Higashi K."/>
            <person name="Shibata D."/>
            <person name="Kamiya Y."/>
            <person name="Sato N."/>
            <person name="Nakamura Y."/>
            <person name="Tabata S."/>
            <person name="Ida S."/>
            <person name="Kurokawa K."/>
            <person name="Ohta H."/>
        </authorList>
    </citation>
    <scope>NUCLEOTIDE SEQUENCE [LARGE SCALE GENOMIC DNA]</scope>
    <source>
        <strain evidence="2 3">NIES-2285</strain>
    </source>
</reference>
<proteinExistence type="predicted"/>
<evidence type="ECO:0000256" key="1">
    <source>
        <dbReference type="SAM" id="MobiDB-lite"/>
    </source>
</evidence>
<name>A0A1Y1I8I4_KLENI</name>
<organism evidence="2 3">
    <name type="scientific">Klebsormidium nitens</name>
    <name type="common">Green alga</name>
    <name type="synonym">Ulothrix nitens</name>
    <dbReference type="NCBI Taxonomy" id="105231"/>
    <lineage>
        <taxon>Eukaryota</taxon>
        <taxon>Viridiplantae</taxon>
        <taxon>Streptophyta</taxon>
        <taxon>Klebsormidiophyceae</taxon>
        <taxon>Klebsormidiales</taxon>
        <taxon>Klebsormidiaceae</taxon>
        <taxon>Klebsormidium</taxon>
    </lineage>
</organism>
<feature type="region of interest" description="Disordered" evidence="1">
    <location>
        <begin position="172"/>
        <end position="194"/>
    </location>
</feature>
<accession>A0A1Y1I8I4</accession>
<keyword evidence="3" id="KW-1185">Reference proteome</keyword>
<dbReference type="Proteomes" id="UP000054558">
    <property type="component" value="Unassembled WGS sequence"/>
</dbReference>
<dbReference type="EMBL" id="DF237166">
    <property type="protein sequence ID" value="GAQ85017.1"/>
    <property type="molecule type" value="Genomic_DNA"/>
</dbReference>